<dbReference type="Proteomes" id="UP000011134">
    <property type="component" value="Unassembled WGS sequence"/>
</dbReference>
<evidence type="ECO:0000313" key="1">
    <source>
        <dbReference type="EMBL" id="ELR67802.1"/>
    </source>
</evidence>
<proteinExistence type="predicted"/>
<keyword evidence="2" id="KW-1185">Reference proteome</keyword>
<sequence length="37" mass="4302">MVTSQTNWVYEDDMGHHLNWRVTIMTTGISTYDIGNN</sequence>
<gene>
    <name evidence="1" type="ORF">C942_00109</name>
</gene>
<dbReference type="EMBL" id="AMZO01000001">
    <property type="protein sequence ID" value="ELR67802.1"/>
    <property type="molecule type" value="Genomic_DNA"/>
</dbReference>
<dbReference type="PATRIC" id="fig|1056511.3.peg.110"/>
<accession>L8JK56</accession>
<reference evidence="1 2" key="1">
    <citation type="submission" date="2012-12" db="EMBL/GenBank/DDBJ databases">
        <title>Genome Assembly of Photobacterium sp. AK15.</title>
        <authorList>
            <person name="Khatri I."/>
            <person name="Vaidya B."/>
            <person name="Srinivas T.N.R."/>
            <person name="Subramanian S."/>
            <person name="Pinnaka A."/>
        </authorList>
    </citation>
    <scope>NUCLEOTIDE SEQUENCE [LARGE SCALE GENOMIC DNA]</scope>
    <source>
        <strain evidence="1 2">AK15</strain>
    </source>
</reference>
<comment type="caution">
    <text evidence="1">The sequence shown here is derived from an EMBL/GenBank/DDBJ whole genome shotgun (WGS) entry which is preliminary data.</text>
</comment>
<protein>
    <submittedName>
        <fullName evidence="1">Uncharacterized protein</fullName>
    </submittedName>
</protein>
<name>L8JK56_9GAMM</name>
<organism evidence="1 2">
    <name type="scientific">Photobacterium marinum</name>
    <dbReference type="NCBI Taxonomy" id="1056511"/>
    <lineage>
        <taxon>Bacteria</taxon>
        <taxon>Pseudomonadati</taxon>
        <taxon>Pseudomonadota</taxon>
        <taxon>Gammaproteobacteria</taxon>
        <taxon>Vibrionales</taxon>
        <taxon>Vibrionaceae</taxon>
        <taxon>Photobacterium</taxon>
    </lineage>
</organism>
<dbReference type="AlphaFoldDB" id="L8JK56"/>
<evidence type="ECO:0000313" key="2">
    <source>
        <dbReference type="Proteomes" id="UP000011134"/>
    </source>
</evidence>